<dbReference type="InterPro" id="IPR051085">
    <property type="entry name" value="MB_O-acyltransferase"/>
</dbReference>
<dbReference type="PANTHER" id="PTHR13285">
    <property type="entry name" value="ACYLTRANSFERASE"/>
    <property type="match status" value="1"/>
</dbReference>
<protein>
    <submittedName>
        <fullName evidence="11">MBOAT family protein</fullName>
    </submittedName>
</protein>
<evidence type="ECO:0000256" key="1">
    <source>
        <dbReference type="ARBA" id="ARBA00004651"/>
    </source>
</evidence>
<dbReference type="PANTHER" id="PTHR13285:SF23">
    <property type="entry name" value="TEICHOIC ACID D-ALANYLTRANSFERASE"/>
    <property type="match status" value="1"/>
</dbReference>
<evidence type="ECO:0000256" key="6">
    <source>
        <dbReference type="ARBA" id="ARBA00022989"/>
    </source>
</evidence>
<dbReference type="PIRSF" id="PIRSF016636">
    <property type="entry name" value="AlgI_DltB"/>
    <property type="match status" value="1"/>
</dbReference>
<dbReference type="InterPro" id="IPR004299">
    <property type="entry name" value="MBOAT_fam"/>
</dbReference>
<comment type="caution">
    <text evidence="11">The sequence shown here is derived from an EMBL/GenBank/DDBJ whole genome shotgun (WGS) entry which is preliminary data.</text>
</comment>
<evidence type="ECO:0000256" key="10">
    <source>
        <dbReference type="SAM" id="Phobius"/>
    </source>
</evidence>
<feature type="transmembrane region" description="Helical" evidence="10">
    <location>
        <begin position="404"/>
        <end position="422"/>
    </location>
</feature>
<feature type="transmembrane region" description="Helical" evidence="10">
    <location>
        <begin position="434"/>
        <end position="457"/>
    </location>
</feature>
<evidence type="ECO:0000256" key="3">
    <source>
        <dbReference type="ARBA" id="ARBA00022475"/>
    </source>
</evidence>
<keyword evidence="3 9" id="KW-1003">Cell membrane</keyword>
<keyword evidence="4 9" id="KW-0808">Transferase</keyword>
<evidence type="ECO:0000313" key="12">
    <source>
        <dbReference type="Proteomes" id="UP000886800"/>
    </source>
</evidence>
<reference evidence="11" key="2">
    <citation type="submission" date="2021-04" db="EMBL/GenBank/DDBJ databases">
        <authorList>
            <person name="Gilroy R."/>
        </authorList>
    </citation>
    <scope>NUCLEOTIDE SEQUENCE</scope>
    <source>
        <strain evidence="11">CHK188-5543</strain>
    </source>
</reference>
<keyword evidence="6 10" id="KW-1133">Transmembrane helix</keyword>
<dbReference type="EMBL" id="DXES01000172">
    <property type="protein sequence ID" value="HIX66175.1"/>
    <property type="molecule type" value="Genomic_DNA"/>
</dbReference>
<feature type="transmembrane region" description="Helical" evidence="10">
    <location>
        <begin position="307"/>
        <end position="331"/>
    </location>
</feature>
<organism evidence="11 12">
    <name type="scientific">Candidatus Anaerotruncus excrementipullorum</name>
    <dbReference type="NCBI Taxonomy" id="2838465"/>
    <lineage>
        <taxon>Bacteria</taxon>
        <taxon>Bacillati</taxon>
        <taxon>Bacillota</taxon>
        <taxon>Clostridia</taxon>
        <taxon>Eubacteriales</taxon>
        <taxon>Oscillospiraceae</taxon>
        <taxon>Anaerotruncus</taxon>
    </lineage>
</organism>
<feature type="transmembrane region" description="Helical" evidence="10">
    <location>
        <begin position="351"/>
        <end position="369"/>
    </location>
</feature>
<keyword evidence="8 9" id="KW-0012">Acyltransferase</keyword>
<evidence type="ECO:0000313" key="11">
    <source>
        <dbReference type="EMBL" id="HIX66175.1"/>
    </source>
</evidence>
<evidence type="ECO:0000256" key="2">
    <source>
        <dbReference type="ARBA" id="ARBA00010323"/>
    </source>
</evidence>
<dbReference type="PIRSF" id="PIRSF500217">
    <property type="entry name" value="AlgI"/>
    <property type="match status" value="1"/>
</dbReference>
<dbReference type="InterPro" id="IPR028362">
    <property type="entry name" value="AlgI"/>
</dbReference>
<keyword evidence="5 10" id="KW-0812">Transmembrane</keyword>
<reference evidence="11" key="1">
    <citation type="journal article" date="2021" name="PeerJ">
        <title>Extensive microbial diversity within the chicken gut microbiome revealed by metagenomics and culture.</title>
        <authorList>
            <person name="Gilroy R."/>
            <person name="Ravi A."/>
            <person name="Getino M."/>
            <person name="Pursley I."/>
            <person name="Horton D.L."/>
            <person name="Alikhan N.F."/>
            <person name="Baker D."/>
            <person name="Gharbi K."/>
            <person name="Hall N."/>
            <person name="Watson M."/>
            <person name="Adriaenssens E.M."/>
            <person name="Foster-Nyarko E."/>
            <person name="Jarju S."/>
            <person name="Secka A."/>
            <person name="Antonio M."/>
            <person name="Oren A."/>
            <person name="Chaudhuri R.R."/>
            <person name="La Ragione R."/>
            <person name="Hildebrand F."/>
            <person name="Pallen M.J."/>
        </authorList>
    </citation>
    <scope>NUCLEOTIDE SEQUENCE</scope>
    <source>
        <strain evidence="11">CHK188-5543</strain>
    </source>
</reference>
<proteinExistence type="inferred from homology"/>
<comment type="similarity">
    <text evidence="2 9">Belongs to the membrane-bound acyltransferase family.</text>
</comment>
<dbReference type="GO" id="GO:0005886">
    <property type="term" value="C:plasma membrane"/>
    <property type="evidence" value="ECO:0007669"/>
    <property type="project" value="UniProtKB-SubCell"/>
</dbReference>
<feature type="transmembrane region" description="Helical" evidence="10">
    <location>
        <begin position="73"/>
        <end position="93"/>
    </location>
</feature>
<dbReference type="InterPro" id="IPR024194">
    <property type="entry name" value="Ac/AlaTfrase_AlgI/DltB"/>
</dbReference>
<feature type="transmembrane region" description="Helical" evidence="10">
    <location>
        <begin position="6"/>
        <end position="23"/>
    </location>
</feature>
<evidence type="ECO:0000256" key="8">
    <source>
        <dbReference type="ARBA" id="ARBA00023315"/>
    </source>
</evidence>
<evidence type="ECO:0000256" key="4">
    <source>
        <dbReference type="ARBA" id="ARBA00022679"/>
    </source>
</evidence>
<evidence type="ECO:0000256" key="9">
    <source>
        <dbReference type="PIRNR" id="PIRNR016636"/>
    </source>
</evidence>
<accession>A0A9D2B7I8</accession>
<comment type="subcellular location">
    <subcellularLocation>
        <location evidence="1">Cell membrane</location>
        <topology evidence="1">Multi-pass membrane protein</topology>
    </subcellularLocation>
</comment>
<dbReference type="Proteomes" id="UP000886800">
    <property type="component" value="Unassembled WGS sequence"/>
</dbReference>
<evidence type="ECO:0000256" key="7">
    <source>
        <dbReference type="ARBA" id="ARBA00023136"/>
    </source>
</evidence>
<feature type="transmembrane region" description="Helical" evidence="10">
    <location>
        <begin position="30"/>
        <end position="53"/>
    </location>
</feature>
<keyword evidence="7 9" id="KW-0472">Membrane</keyword>
<evidence type="ECO:0000256" key="5">
    <source>
        <dbReference type="ARBA" id="ARBA00022692"/>
    </source>
</evidence>
<dbReference type="AlphaFoldDB" id="A0A9D2B7I8"/>
<dbReference type="Pfam" id="PF03062">
    <property type="entry name" value="MBOAT"/>
    <property type="match status" value="1"/>
</dbReference>
<gene>
    <name evidence="11" type="ORF">H9736_08000</name>
</gene>
<dbReference type="GO" id="GO:0042121">
    <property type="term" value="P:alginic acid biosynthetic process"/>
    <property type="evidence" value="ECO:0007669"/>
    <property type="project" value="InterPro"/>
</dbReference>
<dbReference type="GO" id="GO:0016746">
    <property type="term" value="F:acyltransferase activity"/>
    <property type="evidence" value="ECO:0007669"/>
    <property type="project" value="UniProtKB-KW"/>
</dbReference>
<feature type="transmembrane region" description="Helical" evidence="10">
    <location>
        <begin position="105"/>
        <end position="127"/>
    </location>
</feature>
<name>A0A9D2B7I8_9FIRM</name>
<sequence length="469" mass="53455">MVFANLLFLYLFLPLNLVFYFLSRRLAWRNAVLIAFSFVFYAWGEPVWVALLVASAGFDYMNGRLIEAYRGRWPARAALVFSLVMNLGLLCTFKYSGFLVENLNRLTGLALPVPAFALPIGISFYTFQTLSYVVDVYRGDTQAQKNPAYYLLYLSMYHQLVAGPVVRYADVAREITCRPQDAAGFSEGLTRLVFGLCKKVLVANTAGSLATQFLDGPLSQLSVAGAWFGAVLYTLQIYYDFSGYSDMAIGLGRMFGFHYRENFNYPYISRSATEFWRRWHISLSSFFRDYVYIPLGGNRRRPYRNLLVVWFLTGLWHGASWNFILWGLYWGAFIALERLFLRRVLDRLPRLVGHLYLLVLAVCGWMLFYFTDLGKLGGFLRVLFGAAGAPLWDSRTELTLLNHLFWLVLAAVFCMPVVRRVKEFAAQRLSGGKLAISLAAQTALNLGLLALCTAQLVGQSYNPFLYYRF</sequence>